<keyword evidence="4" id="KW-1133">Transmembrane helix</keyword>
<protein>
    <submittedName>
        <fullName evidence="5">Uncharacterized protein</fullName>
    </submittedName>
</protein>
<dbReference type="GeneID" id="22578978"/>
<accession>A0A088SJV5</accession>
<dbReference type="EMBL" id="CP009403">
    <property type="protein sequence ID" value="AIO02092.1"/>
    <property type="molecule type" value="Genomic_DNA"/>
</dbReference>
<dbReference type="VEuPathDB" id="TriTrypDB:LPMP_344730"/>
<keyword evidence="4" id="KW-0812">Transmembrane</keyword>
<gene>
    <name evidence="5" type="ORF">LPMP_344730</name>
</gene>
<feature type="transmembrane region" description="Helical" evidence="4">
    <location>
        <begin position="307"/>
        <end position="328"/>
    </location>
</feature>
<dbReference type="InterPro" id="IPR047150">
    <property type="entry name" value="SGT"/>
</dbReference>
<evidence type="ECO:0000256" key="2">
    <source>
        <dbReference type="ARBA" id="ARBA00022803"/>
    </source>
</evidence>
<dbReference type="VEuPathDB" id="TriTrypDB:LPAL13_340055100"/>
<dbReference type="InterPro" id="IPR011990">
    <property type="entry name" value="TPR-like_helical_dom_sf"/>
</dbReference>
<dbReference type="KEGG" id="lpan:LPMP_344730"/>
<feature type="transmembrane region" description="Helical" evidence="4">
    <location>
        <begin position="195"/>
        <end position="212"/>
    </location>
</feature>
<name>A0A088SJV5_LEIPA</name>
<keyword evidence="1" id="KW-0677">Repeat</keyword>
<dbReference type="OrthoDB" id="2335338at2759"/>
<dbReference type="SUPFAM" id="SSF48452">
    <property type="entry name" value="TPR-like"/>
    <property type="match status" value="1"/>
</dbReference>
<dbReference type="PANTHER" id="PTHR45831:SF2">
    <property type="entry name" value="LD24721P"/>
    <property type="match status" value="1"/>
</dbReference>
<keyword evidence="2 3" id="KW-0802">TPR repeat</keyword>
<reference evidence="5 6" key="1">
    <citation type="journal article" date="2015" name="Sci. Rep.">
        <title>The genome of Leishmania panamensis: insights into genomics of the L. (Viannia) subgenus.</title>
        <authorList>
            <person name="Llanes A."/>
            <person name="Restrepo C.M."/>
            <person name="Vecchio G.D."/>
            <person name="Anguizola F.J."/>
            <person name="Lleonart R."/>
        </authorList>
    </citation>
    <scope>NUCLEOTIDE SEQUENCE [LARGE SCALE GENOMIC DNA]</scope>
    <source>
        <strain evidence="5 6">MHOM/PA/94/PSC-1</strain>
    </source>
</reference>
<dbReference type="Pfam" id="PF13414">
    <property type="entry name" value="TPR_11"/>
    <property type="match status" value="1"/>
</dbReference>
<feature type="transmembrane region" description="Helical" evidence="4">
    <location>
        <begin position="224"/>
        <end position="245"/>
    </location>
</feature>
<evidence type="ECO:0000256" key="1">
    <source>
        <dbReference type="ARBA" id="ARBA00022737"/>
    </source>
</evidence>
<dbReference type="GO" id="GO:0072380">
    <property type="term" value="C:TRC complex"/>
    <property type="evidence" value="ECO:0007669"/>
    <property type="project" value="TreeGrafter"/>
</dbReference>
<evidence type="ECO:0000256" key="3">
    <source>
        <dbReference type="PROSITE-ProRule" id="PRU00339"/>
    </source>
</evidence>
<dbReference type="Gene3D" id="1.25.40.10">
    <property type="entry name" value="Tetratricopeptide repeat domain"/>
    <property type="match status" value="1"/>
</dbReference>
<dbReference type="GO" id="GO:0016020">
    <property type="term" value="C:membrane"/>
    <property type="evidence" value="ECO:0007669"/>
    <property type="project" value="TreeGrafter"/>
</dbReference>
<dbReference type="GO" id="GO:0006620">
    <property type="term" value="P:post-translational protein targeting to endoplasmic reticulum membrane"/>
    <property type="evidence" value="ECO:0007669"/>
    <property type="project" value="TreeGrafter"/>
</dbReference>
<dbReference type="PROSITE" id="PS50005">
    <property type="entry name" value="TPR"/>
    <property type="match status" value="1"/>
</dbReference>
<dbReference type="eggNOG" id="KOG0376">
    <property type="taxonomic scope" value="Eukaryota"/>
</dbReference>
<sequence length="382" mass="42980">MVNAFAEELKARGNEAFAAKRFEDAIVLYDKAIEMDSTNFIYYNNRAAAYHELRNYAKAIENANKSIEIENNAKGHIRLGAALWAQMKYCEAKGEFEVAATMDPSNKFIKDSIQSLEKLINPMPSVSGFAHRRGVPHPYEYARAAAAANAAVQAFGGEFVSVETGTIGLILDVAVIVLAALQVVASMFVPSMARSLWPYILLITMGQQALVMRVRNLLQFKMDILSSWMTHFSSLLFILCFFAQLTGVRPIMFMEVFIAAYSMLDLVHKRQQIAELMGPQYRHIAPYVQQADGAKDTIRIFSATVEALLLFIIMFTGGAFFTLVYIQYAKYRYNHDGYVKLAFKGLRMNITRMTTSSFMPAVVDKYAQMFFDLLDKVATQPV</sequence>
<dbReference type="RefSeq" id="XP_010702892.1">
    <property type="nucleotide sequence ID" value="XM_010704590.1"/>
</dbReference>
<keyword evidence="6" id="KW-1185">Reference proteome</keyword>
<proteinExistence type="predicted"/>
<dbReference type="PANTHER" id="PTHR45831">
    <property type="entry name" value="LD24721P"/>
    <property type="match status" value="1"/>
</dbReference>
<evidence type="ECO:0000313" key="6">
    <source>
        <dbReference type="Proteomes" id="UP000063063"/>
    </source>
</evidence>
<dbReference type="AlphaFoldDB" id="A0A088SJV5"/>
<dbReference type="GO" id="GO:0060090">
    <property type="term" value="F:molecular adaptor activity"/>
    <property type="evidence" value="ECO:0007669"/>
    <property type="project" value="TreeGrafter"/>
</dbReference>
<feature type="transmembrane region" description="Helical" evidence="4">
    <location>
        <begin position="169"/>
        <end position="189"/>
    </location>
</feature>
<keyword evidence="4" id="KW-0472">Membrane</keyword>
<dbReference type="SMART" id="SM00028">
    <property type="entry name" value="TPR"/>
    <property type="match status" value="2"/>
</dbReference>
<evidence type="ECO:0000256" key="4">
    <source>
        <dbReference type="SAM" id="Phobius"/>
    </source>
</evidence>
<dbReference type="InterPro" id="IPR019734">
    <property type="entry name" value="TPR_rpt"/>
</dbReference>
<organism evidence="5 6">
    <name type="scientific">Leishmania panamensis</name>
    <dbReference type="NCBI Taxonomy" id="5679"/>
    <lineage>
        <taxon>Eukaryota</taxon>
        <taxon>Discoba</taxon>
        <taxon>Euglenozoa</taxon>
        <taxon>Kinetoplastea</taxon>
        <taxon>Metakinetoplastina</taxon>
        <taxon>Trypanosomatida</taxon>
        <taxon>Trypanosomatidae</taxon>
        <taxon>Leishmaniinae</taxon>
        <taxon>Leishmania</taxon>
        <taxon>Leishmania guyanensis species complex</taxon>
    </lineage>
</organism>
<dbReference type="Proteomes" id="UP000063063">
    <property type="component" value="Chromosome 34"/>
</dbReference>
<evidence type="ECO:0000313" key="5">
    <source>
        <dbReference type="EMBL" id="AIO02092.1"/>
    </source>
</evidence>
<feature type="repeat" description="TPR" evidence="3">
    <location>
        <begin position="6"/>
        <end position="39"/>
    </location>
</feature>